<evidence type="ECO:0000256" key="1">
    <source>
        <dbReference type="ARBA" id="ARBA00022741"/>
    </source>
</evidence>
<dbReference type="CDD" id="cd10170">
    <property type="entry name" value="ASKHA_NBD_HSP70"/>
    <property type="match status" value="1"/>
</dbReference>
<organism evidence="3 4">
    <name type="scientific">Passalora fulva</name>
    <name type="common">Tomato leaf mold</name>
    <name type="synonym">Cladosporium fulvum</name>
    <dbReference type="NCBI Taxonomy" id="5499"/>
    <lineage>
        <taxon>Eukaryota</taxon>
        <taxon>Fungi</taxon>
        <taxon>Dikarya</taxon>
        <taxon>Ascomycota</taxon>
        <taxon>Pezizomycotina</taxon>
        <taxon>Dothideomycetes</taxon>
        <taxon>Dothideomycetidae</taxon>
        <taxon>Mycosphaerellales</taxon>
        <taxon>Mycosphaerellaceae</taxon>
        <taxon>Fulvia</taxon>
    </lineage>
</organism>
<dbReference type="Pfam" id="PF00012">
    <property type="entry name" value="HSP70"/>
    <property type="match status" value="1"/>
</dbReference>
<dbReference type="GO" id="GO:0005524">
    <property type="term" value="F:ATP binding"/>
    <property type="evidence" value="ECO:0007669"/>
    <property type="project" value="UniProtKB-KW"/>
</dbReference>
<dbReference type="GO" id="GO:0140662">
    <property type="term" value="F:ATP-dependent protein folding chaperone"/>
    <property type="evidence" value="ECO:0007669"/>
    <property type="project" value="InterPro"/>
</dbReference>
<protein>
    <submittedName>
        <fullName evidence="3">Uncharacterized protein</fullName>
    </submittedName>
</protein>
<evidence type="ECO:0000313" key="4">
    <source>
        <dbReference type="Proteomes" id="UP000756132"/>
    </source>
</evidence>
<sequence length="282" mass="30814">MSAPPAYEDLSDVWDSMPNILPAPSRHRLIVGVDYGTTYSGISFVTTDKETVDDIHVITAWPGQDTSSAWKVPTRMAYAVENQDQDELKEDQWGYSVRPYMTSCSWTKLLLDKLTESGQHDDPSLRSAIDEGILRLPSGLVNKNAAQVCEDFLRNLYQHMMREVSKRIGENFLKSTPMDCWLTVPAVWSDKAQDLTRSAAKAAGFGSRSGDNIYIITEPEAAAIATLKKHMQPESVGAPAPGDNILICDCGGGTVDITTYSIVETSPALIFEELCVGSGTSG</sequence>
<dbReference type="AlphaFoldDB" id="A0A9Q8UVT5"/>
<keyword evidence="4" id="KW-1185">Reference proteome</keyword>
<keyword evidence="2" id="KW-0067">ATP-binding</keyword>
<dbReference type="EMBL" id="CP090174">
    <property type="protein sequence ID" value="UJO24324.1"/>
    <property type="molecule type" value="Genomic_DNA"/>
</dbReference>
<gene>
    <name evidence="3" type="ORF">CLAFUR5_13604</name>
</gene>
<reference evidence="3" key="1">
    <citation type="submission" date="2021-12" db="EMBL/GenBank/DDBJ databases">
        <authorList>
            <person name="Zaccaron A."/>
            <person name="Stergiopoulos I."/>
        </authorList>
    </citation>
    <scope>NUCLEOTIDE SEQUENCE</scope>
    <source>
        <strain evidence="3">Race5_Kim</strain>
    </source>
</reference>
<accession>A0A9Q8UVT5</accession>
<dbReference type="RefSeq" id="XP_047768690.1">
    <property type="nucleotide sequence ID" value="XM_047912752.1"/>
</dbReference>
<reference evidence="3" key="2">
    <citation type="journal article" date="2022" name="Microb. Genom.">
        <title>A chromosome-scale genome assembly of the tomato pathogen Cladosporium fulvum reveals a compartmentalized genome architecture and the presence of a dispensable chromosome.</title>
        <authorList>
            <person name="Zaccaron A.Z."/>
            <person name="Chen L.H."/>
            <person name="Samaras A."/>
            <person name="Stergiopoulos I."/>
        </authorList>
    </citation>
    <scope>NUCLEOTIDE SEQUENCE</scope>
    <source>
        <strain evidence="3">Race5_Kim</strain>
    </source>
</reference>
<dbReference type="KEGG" id="ffu:CLAFUR5_13604"/>
<dbReference type="InterPro" id="IPR043129">
    <property type="entry name" value="ATPase_NBD"/>
</dbReference>
<dbReference type="PANTHER" id="PTHR14187">
    <property type="entry name" value="ALPHA KINASE/ELONGATION FACTOR 2 KINASE"/>
    <property type="match status" value="1"/>
</dbReference>
<evidence type="ECO:0000256" key="2">
    <source>
        <dbReference type="ARBA" id="ARBA00022840"/>
    </source>
</evidence>
<dbReference type="Gene3D" id="3.30.420.40">
    <property type="match status" value="1"/>
</dbReference>
<dbReference type="PANTHER" id="PTHR14187:SF81">
    <property type="entry name" value="HSP70 FAMILY PROTEIN (AFU_ORTHOLOGUE AFUA_4G14040)"/>
    <property type="match status" value="1"/>
</dbReference>
<dbReference type="Proteomes" id="UP000756132">
    <property type="component" value="Chromosome 12"/>
</dbReference>
<dbReference type="SUPFAM" id="SSF53067">
    <property type="entry name" value="Actin-like ATPase domain"/>
    <property type="match status" value="2"/>
</dbReference>
<name>A0A9Q8UVT5_PASFU</name>
<dbReference type="InterPro" id="IPR013126">
    <property type="entry name" value="Hsp_70_fam"/>
</dbReference>
<keyword evidence="1" id="KW-0547">Nucleotide-binding</keyword>
<evidence type="ECO:0000313" key="3">
    <source>
        <dbReference type="EMBL" id="UJO24324.1"/>
    </source>
</evidence>
<proteinExistence type="predicted"/>
<dbReference type="GeneID" id="71993482"/>
<dbReference type="OrthoDB" id="2963168at2759"/>